<dbReference type="EMBL" id="JYDJ01000009">
    <property type="protein sequence ID" value="KRX50087.1"/>
    <property type="molecule type" value="Genomic_DNA"/>
</dbReference>
<organism evidence="1 2">
    <name type="scientific">Trichinella murrelli</name>
    <dbReference type="NCBI Taxonomy" id="144512"/>
    <lineage>
        <taxon>Eukaryota</taxon>
        <taxon>Metazoa</taxon>
        <taxon>Ecdysozoa</taxon>
        <taxon>Nematoda</taxon>
        <taxon>Enoplea</taxon>
        <taxon>Dorylaimia</taxon>
        <taxon>Trichinellida</taxon>
        <taxon>Trichinellidae</taxon>
        <taxon>Trichinella</taxon>
    </lineage>
</organism>
<dbReference type="AlphaFoldDB" id="A0A0V0UH00"/>
<gene>
    <name evidence="1" type="ORF">T05_15967</name>
</gene>
<dbReference type="Proteomes" id="UP000055048">
    <property type="component" value="Unassembled WGS sequence"/>
</dbReference>
<keyword evidence="2" id="KW-1185">Reference proteome</keyword>
<comment type="caution">
    <text evidence="1">The sequence shown here is derived from an EMBL/GenBank/DDBJ whole genome shotgun (WGS) entry which is preliminary data.</text>
</comment>
<evidence type="ECO:0000313" key="2">
    <source>
        <dbReference type="Proteomes" id="UP000055048"/>
    </source>
</evidence>
<evidence type="ECO:0000313" key="1">
    <source>
        <dbReference type="EMBL" id="KRX50087.1"/>
    </source>
</evidence>
<accession>A0A0V0UH00</accession>
<protein>
    <submittedName>
        <fullName evidence="1">Uncharacterized protein</fullName>
    </submittedName>
</protein>
<proteinExistence type="predicted"/>
<reference evidence="1 2" key="1">
    <citation type="submission" date="2015-01" db="EMBL/GenBank/DDBJ databases">
        <title>Evolution of Trichinella species and genotypes.</title>
        <authorList>
            <person name="Korhonen P.K."/>
            <person name="Edoardo P."/>
            <person name="Giuseppe L.R."/>
            <person name="Gasser R.B."/>
        </authorList>
    </citation>
    <scope>NUCLEOTIDE SEQUENCE [LARGE SCALE GENOMIC DNA]</scope>
    <source>
        <strain evidence="1">ISS417</strain>
    </source>
</reference>
<sequence>MYLSTLIDTIVQTEAQWAIIDIGYRVTVKWFIIFINCSDGLYVYKAITLYTGVPDRSRALSAAASPISRMSIDVGVLLERRNKWMKMALLTKPIMATTIISTLQTTLNRN</sequence>
<name>A0A0V0UH00_9BILA</name>